<reference evidence="1 2" key="1">
    <citation type="submission" date="2024-01" db="EMBL/GenBank/DDBJ databases">
        <title>A draft genome for the cacao thread blight pathogen Marasmiellus scandens.</title>
        <authorList>
            <person name="Baruah I.K."/>
            <person name="Leung J."/>
            <person name="Bukari Y."/>
            <person name="Amoako-Attah I."/>
            <person name="Meinhardt L.W."/>
            <person name="Bailey B.A."/>
            <person name="Cohen S.P."/>
        </authorList>
    </citation>
    <scope>NUCLEOTIDE SEQUENCE [LARGE SCALE GENOMIC DNA]</scope>
    <source>
        <strain evidence="1 2">GH-19</strain>
    </source>
</reference>
<comment type="caution">
    <text evidence="1">The sequence shown here is derived from an EMBL/GenBank/DDBJ whole genome shotgun (WGS) entry which is preliminary data.</text>
</comment>
<evidence type="ECO:0000313" key="1">
    <source>
        <dbReference type="EMBL" id="KAK7462320.1"/>
    </source>
</evidence>
<dbReference type="EMBL" id="JBANRG010000011">
    <property type="protein sequence ID" value="KAK7462320.1"/>
    <property type="molecule type" value="Genomic_DNA"/>
</dbReference>
<name>A0ABR1JNG3_9AGAR</name>
<sequence>MFALPSGQQTAEGGSDDNPIRLEGIEVFEFKRLLKVLYPSLNTNGSISTTDEEWKSILKLATLSRFLEIRTLAIQKLNGRESLKTFEKIALGRKYFVADWVRSGYVDLVKQNETPTIENVDMIGYAAGIRIFRLREEMRRKARKKVFVEPQSPFNYGGQDRCYSCSTSVKTRRTCEGCVEKLTDMPYEMESAINKEFSVELENIRKESVPYDSYGWPRKASAGIPIK</sequence>
<evidence type="ECO:0008006" key="3">
    <source>
        <dbReference type="Google" id="ProtNLM"/>
    </source>
</evidence>
<accession>A0ABR1JNG3</accession>
<protein>
    <recommendedName>
        <fullName evidence="3">BTB domain-containing protein</fullName>
    </recommendedName>
</protein>
<organism evidence="1 2">
    <name type="scientific">Marasmiellus scandens</name>
    <dbReference type="NCBI Taxonomy" id="2682957"/>
    <lineage>
        <taxon>Eukaryota</taxon>
        <taxon>Fungi</taxon>
        <taxon>Dikarya</taxon>
        <taxon>Basidiomycota</taxon>
        <taxon>Agaricomycotina</taxon>
        <taxon>Agaricomycetes</taxon>
        <taxon>Agaricomycetidae</taxon>
        <taxon>Agaricales</taxon>
        <taxon>Marasmiineae</taxon>
        <taxon>Omphalotaceae</taxon>
        <taxon>Marasmiellus</taxon>
    </lineage>
</organism>
<keyword evidence="2" id="KW-1185">Reference proteome</keyword>
<dbReference type="Proteomes" id="UP001498398">
    <property type="component" value="Unassembled WGS sequence"/>
</dbReference>
<evidence type="ECO:0000313" key="2">
    <source>
        <dbReference type="Proteomes" id="UP001498398"/>
    </source>
</evidence>
<gene>
    <name evidence="1" type="ORF">VKT23_007921</name>
</gene>
<proteinExistence type="predicted"/>